<feature type="domain" description="Thioredoxin" evidence="11">
    <location>
        <begin position="1"/>
        <end position="104"/>
    </location>
</feature>
<dbReference type="SUPFAM" id="SSF52833">
    <property type="entry name" value="Thioredoxin-like"/>
    <property type="match status" value="1"/>
</dbReference>
<dbReference type="Proteomes" id="UP000051565">
    <property type="component" value="Unassembled WGS sequence"/>
</dbReference>
<evidence type="ECO:0000256" key="10">
    <source>
        <dbReference type="PIRSR" id="PIRSR000077-4"/>
    </source>
</evidence>
<evidence type="ECO:0000256" key="9">
    <source>
        <dbReference type="PIRSR" id="PIRSR000077-1"/>
    </source>
</evidence>
<dbReference type="PROSITE" id="PS00194">
    <property type="entry name" value="THIOREDOXIN_1"/>
    <property type="match status" value="1"/>
</dbReference>
<gene>
    <name evidence="12" type="ORF">IV52_GL000178</name>
</gene>
<dbReference type="GO" id="GO:0005737">
    <property type="term" value="C:cytoplasm"/>
    <property type="evidence" value="ECO:0007669"/>
    <property type="project" value="TreeGrafter"/>
</dbReference>
<evidence type="ECO:0000256" key="8">
    <source>
        <dbReference type="PIRNR" id="PIRNR000077"/>
    </source>
</evidence>
<dbReference type="InterPro" id="IPR005746">
    <property type="entry name" value="Thioredoxin"/>
</dbReference>
<evidence type="ECO:0000256" key="1">
    <source>
        <dbReference type="ARBA" id="ARBA00008987"/>
    </source>
</evidence>
<feature type="active site" description="Nucleophile" evidence="9">
    <location>
        <position position="31"/>
    </location>
</feature>
<comment type="similarity">
    <text evidence="1 8">Belongs to the thioredoxin family.</text>
</comment>
<evidence type="ECO:0000256" key="6">
    <source>
        <dbReference type="ARBA" id="ARBA00023284"/>
    </source>
</evidence>
<keyword evidence="4" id="KW-0249">Electron transport</keyword>
<feature type="site" description="Deprotonates C-terminal active site Cys" evidence="9">
    <location>
        <position position="22"/>
    </location>
</feature>
<evidence type="ECO:0000313" key="13">
    <source>
        <dbReference type="Proteomes" id="UP000051565"/>
    </source>
</evidence>
<dbReference type="Pfam" id="PF00085">
    <property type="entry name" value="Thioredoxin"/>
    <property type="match status" value="1"/>
</dbReference>
<keyword evidence="3" id="KW-0813">Transport</keyword>
<dbReference type="EMBL" id="JQBT01000012">
    <property type="protein sequence ID" value="KRN80060.1"/>
    <property type="molecule type" value="Genomic_DNA"/>
</dbReference>
<dbReference type="PANTHER" id="PTHR45663">
    <property type="entry name" value="GEO12009P1"/>
    <property type="match status" value="1"/>
</dbReference>
<dbReference type="AlphaFoldDB" id="A0A0R2JYQ2"/>
<feature type="site" description="Contributes to redox potential value" evidence="9">
    <location>
        <position position="30"/>
    </location>
</feature>
<accession>A0A0R2JYQ2</accession>
<evidence type="ECO:0000256" key="5">
    <source>
        <dbReference type="ARBA" id="ARBA00023157"/>
    </source>
</evidence>
<dbReference type="FunFam" id="3.40.30.10:FF:000001">
    <property type="entry name" value="Thioredoxin"/>
    <property type="match status" value="1"/>
</dbReference>
<dbReference type="InterPro" id="IPR017937">
    <property type="entry name" value="Thioredoxin_CS"/>
</dbReference>
<proteinExistence type="inferred from homology"/>
<keyword evidence="6 10" id="KW-0676">Redox-active center</keyword>
<keyword evidence="5 10" id="KW-1015">Disulfide bond</keyword>
<keyword evidence="13" id="KW-1185">Reference proteome</keyword>
<evidence type="ECO:0000256" key="7">
    <source>
        <dbReference type="NCBIfam" id="TIGR01068"/>
    </source>
</evidence>
<feature type="disulfide bond" description="Redox-active" evidence="10">
    <location>
        <begin position="28"/>
        <end position="31"/>
    </location>
</feature>
<organism evidence="12 13">
    <name type="scientific">Fructilactobacillus lindneri DSM 20690 = JCM 11027</name>
    <dbReference type="NCBI Taxonomy" id="1122148"/>
    <lineage>
        <taxon>Bacteria</taxon>
        <taxon>Bacillati</taxon>
        <taxon>Bacillota</taxon>
        <taxon>Bacilli</taxon>
        <taxon>Lactobacillales</taxon>
        <taxon>Lactobacillaceae</taxon>
        <taxon>Fructilactobacillus</taxon>
    </lineage>
</organism>
<dbReference type="RefSeq" id="WP_054646662.1">
    <property type="nucleotide sequence ID" value="NZ_FUXS01000004.1"/>
</dbReference>
<evidence type="ECO:0000313" key="12">
    <source>
        <dbReference type="EMBL" id="KRN80060.1"/>
    </source>
</evidence>
<dbReference type="GeneID" id="61249443"/>
<comment type="caution">
    <text evidence="12">The sequence shown here is derived from an EMBL/GenBank/DDBJ whole genome shotgun (WGS) entry which is preliminary data.</text>
</comment>
<dbReference type="CDD" id="cd02947">
    <property type="entry name" value="TRX_family"/>
    <property type="match status" value="1"/>
</dbReference>
<dbReference type="InterPro" id="IPR036249">
    <property type="entry name" value="Thioredoxin-like_sf"/>
</dbReference>
<protein>
    <recommendedName>
        <fullName evidence="2 7">Thioredoxin</fullName>
    </recommendedName>
</protein>
<sequence>MSVELNETNFDDEIQAPITLVDFWAPWCGPCKMMEPILQKLEKQFAGKVKFAKINVDHHQNIAKKYSVMGLPSYVLFKNGKGVEKVTGVYSVEKLAHYLKRKLAE</sequence>
<dbReference type="PRINTS" id="PR00421">
    <property type="entry name" value="THIOREDOXIN"/>
</dbReference>
<dbReference type="STRING" id="53444.AYR59_00930"/>
<dbReference type="Gene3D" id="3.40.30.10">
    <property type="entry name" value="Glutaredoxin"/>
    <property type="match status" value="1"/>
</dbReference>
<dbReference type="InterPro" id="IPR013766">
    <property type="entry name" value="Thioredoxin_domain"/>
</dbReference>
<dbReference type="GO" id="GO:0015035">
    <property type="term" value="F:protein-disulfide reductase activity"/>
    <property type="evidence" value="ECO:0007669"/>
    <property type="project" value="UniProtKB-UniRule"/>
</dbReference>
<dbReference type="PATRIC" id="fig|1122148.6.peg.187"/>
<dbReference type="PIRSF" id="PIRSF000077">
    <property type="entry name" value="Thioredoxin"/>
    <property type="match status" value="1"/>
</dbReference>
<evidence type="ECO:0000256" key="4">
    <source>
        <dbReference type="ARBA" id="ARBA00022982"/>
    </source>
</evidence>
<dbReference type="PROSITE" id="PS51352">
    <property type="entry name" value="THIOREDOXIN_2"/>
    <property type="match status" value="1"/>
</dbReference>
<dbReference type="PANTHER" id="PTHR45663:SF11">
    <property type="entry name" value="GEO12009P1"/>
    <property type="match status" value="1"/>
</dbReference>
<dbReference type="NCBIfam" id="TIGR01068">
    <property type="entry name" value="thioredoxin"/>
    <property type="match status" value="1"/>
</dbReference>
<name>A0A0R2JYQ2_9LACO</name>
<feature type="site" description="Contributes to redox potential value" evidence="9">
    <location>
        <position position="29"/>
    </location>
</feature>
<evidence type="ECO:0000256" key="2">
    <source>
        <dbReference type="ARBA" id="ARBA00020570"/>
    </source>
</evidence>
<dbReference type="OrthoDB" id="9790390at2"/>
<feature type="active site" description="Nucleophile" evidence="9">
    <location>
        <position position="28"/>
    </location>
</feature>
<evidence type="ECO:0000259" key="11">
    <source>
        <dbReference type="PROSITE" id="PS51352"/>
    </source>
</evidence>
<reference evidence="12 13" key="1">
    <citation type="journal article" date="2015" name="Genome Announc.">
        <title>Expanding the biotechnology potential of lactobacilli through comparative genomics of 213 strains and associated genera.</title>
        <authorList>
            <person name="Sun Z."/>
            <person name="Harris H.M."/>
            <person name="McCann A."/>
            <person name="Guo C."/>
            <person name="Argimon S."/>
            <person name="Zhang W."/>
            <person name="Yang X."/>
            <person name="Jeffery I.B."/>
            <person name="Cooney J.C."/>
            <person name="Kagawa T.F."/>
            <person name="Liu W."/>
            <person name="Song Y."/>
            <person name="Salvetti E."/>
            <person name="Wrobel A."/>
            <person name="Rasinkangas P."/>
            <person name="Parkhill J."/>
            <person name="Rea M.C."/>
            <person name="O'Sullivan O."/>
            <person name="Ritari J."/>
            <person name="Douillard F.P."/>
            <person name="Paul Ross R."/>
            <person name="Yang R."/>
            <person name="Briner A.E."/>
            <person name="Felis G.E."/>
            <person name="de Vos W.M."/>
            <person name="Barrangou R."/>
            <person name="Klaenhammer T.R."/>
            <person name="Caufield P.W."/>
            <person name="Cui Y."/>
            <person name="Zhang H."/>
            <person name="O'Toole P.W."/>
        </authorList>
    </citation>
    <scope>NUCLEOTIDE SEQUENCE [LARGE SCALE GENOMIC DNA]</scope>
    <source>
        <strain evidence="12 13">DSM 20690</strain>
    </source>
</reference>
<evidence type="ECO:0000256" key="3">
    <source>
        <dbReference type="ARBA" id="ARBA00022448"/>
    </source>
</evidence>